<name>A0A1H0K871_9HYPH</name>
<accession>A0A1H0K871</accession>
<dbReference type="EMBL" id="FNHS01000025">
    <property type="protein sequence ID" value="SDO52165.1"/>
    <property type="molecule type" value="Genomic_DNA"/>
</dbReference>
<evidence type="ECO:0000313" key="1">
    <source>
        <dbReference type="EMBL" id="SDO52165.1"/>
    </source>
</evidence>
<dbReference type="OrthoDB" id="8000781at2"/>
<protein>
    <submittedName>
        <fullName evidence="1">Uncharacterized protein</fullName>
    </submittedName>
</protein>
<dbReference type="AlphaFoldDB" id="A0A1H0K871"/>
<organism evidence="1 2">
    <name type="scientific">Methylobacterium phyllostachyos</name>
    <dbReference type="NCBI Taxonomy" id="582672"/>
    <lineage>
        <taxon>Bacteria</taxon>
        <taxon>Pseudomonadati</taxon>
        <taxon>Pseudomonadota</taxon>
        <taxon>Alphaproteobacteria</taxon>
        <taxon>Hyphomicrobiales</taxon>
        <taxon>Methylobacteriaceae</taxon>
        <taxon>Methylobacterium</taxon>
    </lineage>
</organism>
<sequence length="97" mass="10634">MIRPADAFGPWAANITPSERTARLRAMQAIARLSCGPRSDTLCALLRLAETDPDTLEAAAAALARLEPLDYRRVLASYAQVHRPGLSVRSGPRRRTH</sequence>
<dbReference type="STRING" id="582672.SAMN05216360_12540"/>
<reference evidence="2" key="1">
    <citation type="submission" date="2016-10" db="EMBL/GenBank/DDBJ databases">
        <authorList>
            <person name="Varghese N."/>
            <person name="Submissions S."/>
        </authorList>
    </citation>
    <scope>NUCLEOTIDE SEQUENCE [LARGE SCALE GENOMIC DNA]</scope>
    <source>
        <strain evidence="2">BL47</strain>
    </source>
</reference>
<dbReference type="Proteomes" id="UP000198704">
    <property type="component" value="Unassembled WGS sequence"/>
</dbReference>
<dbReference type="RefSeq" id="WP_091722243.1">
    <property type="nucleotide sequence ID" value="NZ_FNHS01000025.1"/>
</dbReference>
<proteinExistence type="predicted"/>
<evidence type="ECO:0000313" key="2">
    <source>
        <dbReference type="Proteomes" id="UP000198704"/>
    </source>
</evidence>
<gene>
    <name evidence="1" type="ORF">SAMN05216360_12540</name>
</gene>
<keyword evidence="2" id="KW-1185">Reference proteome</keyword>